<protein>
    <submittedName>
        <fullName evidence="1">Uncharacterized protein</fullName>
    </submittedName>
</protein>
<evidence type="ECO:0000313" key="1">
    <source>
        <dbReference type="EMBL" id="KAH0468621.1"/>
    </source>
</evidence>
<dbReference type="EMBL" id="JAGFBR010000003">
    <property type="protein sequence ID" value="KAH0468621.1"/>
    <property type="molecule type" value="Genomic_DNA"/>
</dbReference>
<keyword evidence="2" id="KW-1185">Reference proteome</keyword>
<dbReference type="AlphaFoldDB" id="A0AAV7HJ85"/>
<comment type="caution">
    <text evidence="1">The sequence shown here is derived from an EMBL/GenBank/DDBJ whole genome shotgun (WGS) entry which is preliminary data.</text>
</comment>
<evidence type="ECO:0000313" key="2">
    <source>
        <dbReference type="Proteomes" id="UP000775213"/>
    </source>
</evidence>
<accession>A0AAV7HJ85</accession>
<proteinExistence type="predicted"/>
<reference evidence="1 2" key="1">
    <citation type="journal article" date="2021" name="Hortic Res">
        <title>Chromosome-scale assembly of the Dendrobium chrysotoxum genome enhances the understanding of orchid evolution.</title>
        <authorList>
            <person name="Zhang Y."/>
            <person name="Zhang G.Q."/>
            <person name="Zhang D."/>
            <person name="Liu X.D."/>
            <person name="Xu X.Y."/>
            <person name="Sun W.H."/>
            <person name="Yu X."/>
            <person name="Zhu X."/>
            <person name="Wang Z.W."/>
            <person name="Zhao X."/>
            <person name="Zhong W.Y."/>
            <person name="Chen H."/>
            <person name="Yin W.L."/>
            <person name="Huang T."/>
            <person name="Niu S.C."/>
            <person name="Liu Z.J."/>
        </authorList>
    </citation>
    <scope>NUCLEOTIDE SEQUENCE [LARGE SCALE GENOMIC DNA]</scope>
    <source>
        <strain evidence="1">Lindl</strain>
    </source>
</reference>
<gene>
    <name evidence="1" type="ORF">IEQ34_001853</name>
</gene>
<sequence length="79" mass="9110">MYNVILQARYENDIDCSCLRKLPAHLSLKKFMNFFVISLRNSSSRVKRSRTIKAAIYLNGMKRRIIAPPSSNRATSFVT</sequence>
<dbReference type="Proteomes" id="UP000775213">
    <property type="component" value="Unassembled WGS sequence"/>
</dbReference>
<organism evidence="1 2">
    <name type="scientific">Dendrobium chrysotoxum</name>
    <name type="common">Orchid</name>
    <dbReference type="NCBI Taxonomy" id="161865"/>
    <lineage>
        <taxon>Eukaryota</taxon>
        <taxon>Viridiplantae</taxon>
        <taxon>Streptophyta</taxon>
        <taxon>Embryophyta</taxon>
        <taxon>Tracheophyta</taxon>
        <taxon>Spermatophyta</taxon>
        <taxon>Magnoliopsida</taxon>
        <taxon>Liliopsida</taxon>
        <taxon>Asparagales</taxon>
        <taxon>Orchidaceae</taxon>
        <taxon>Epidendroideae</taxon>
        <taxon>Malaxideae</taxon>
        <taxon>Dendrobiinae</taxon>
        <taxon>Dendrobium</taxon>
    </lineage>
</organism>
<name>A0AAV7HJ85_DENCH</name>